<gene>
    <name evidence="2" type="ORF">M408DRAFT_159899</name>
</gene>
<evidence type="ECO:0000256" key="1">
    <source>
        <dbReference type="SAM" id="MobiDB-lite"/>
    </source>
</evidence>
<dbReference type="AlphaFoldDB" id="A0A0C2XFC0"/>
<name>A0A0C2XFC0_SERVB</name>
<dbReference type="OrthoDB" id="3647690at2759"/>
<sequence length="125" mass="14447">MATKGKTKSKTFRKDDSQEETQQLSQFEPHESDNSQSFWDVVCILRESGSKYQVEWAGKDPQTGQKWKPSWIPKEDCTDPLIQDWKARKRARQEAKKMAEQPKNMQALIGLVVLSPIEAQRTQLP</sequence>
<feature type="region of interest" description="Disordered" evidence="1">
    <location>
        <begin position="1"/>
        <end position="34"/>
    </location>
</feature>
<keyword evidence="3" id="KW-1185">Reference proteome</keyword>
<evidence type="ECO:0008006" key="4">
    <source>
        <dbReference type="Google" id="ProtNLM"/>
    </source>
</evidence>
<dbReference type="Proteomes" id="UP000054097">
    <property type="component" value="Unassembled WGS sequence"/>
</dbReference>
<feature type="compositionally biased region" description="Basic residues" evidence="1">
    <location>
        <begin position="1"/>
        <end position="11"/>
    </location>
</feature>
<dbReference type="HOGENOM" id="CLU_1994000_0_0_1"/>
<dbReference type="EMBL" id="KN824296">
    <property type="protein sequence ID" value="KIM27842.1"/>
    <property type="molecule type" value="Genomic_DNA"/>
</dbReference>
<protein>
    <recommendedName>
        <fullName evidence="4">Chromo domain-containing protein</fullName>
    </recommendedName>
</protein>
<evidence type="ECO:0000313" key="3">
    <source>
        <dbReference type="Proteomes" id="UP000054097"/>
    </source>
</evidence>
<proteinExistence type="predicted"/>
<organism evidence="2 3">
    <name type="scientific">Serendipita vermifera MAFF 305830</name>
    <dbReference type="NCBI Taxonomy" id="933852"/>
    <lineage>
        <taxon>Eukaryota</taxon>
        <taxon>Fungi</taxon>
        <taxon>Dikarya</taxon>
        <taxon>Basidiomycota</taxon>
        <taxon>Agaricomycotina</taxon>
        <taxon>Agaricomycetes</taxon>
        <taxon>Sebacinales</taxon>
        <taxon>Serendipitaceae</taxon>
        <taxon>Serendipita</taxon>
    </lineage>
</organism>
<evidence type="ECO:0000313" key="2">
    <source>
        <dbReference type="EMBL" id="KIM27842.1"/>
    </source>
</evidence>
<reference evidence="2 3" key="1">
    <citation type="submission" date="2014-04" db="EMBL/GenBank/DDBJ databases">
        <authorList>
            <consortium name="DOE Joint Genome Institute"/>
            <person name="Kuo A."/>
            <person name="Zuccaro A."/>
            <person name="Kohler A."/>
            <person name="Nagy L.G."/>
            <person name="Floudas D."/>
            <person name="Copeland A."/>
            <person name="Barry K.W."/>
            <person name="Cichocki N."/>
            <person name="Veneault-Fourrey C."/>
            <person name="LaButti K."/>
            <person name="Lindquist E.A."/>
            <person name="Lipzen A."/>
            <person name="Lundell T."/>
            <person name="Morin E."/>
            <person name="Murat C."/>
            <person name="Sun H."/>
            <person name="Tunlid A."/>
            <person name="Henrissat B."/>
            <person name="Grigoriev I.V."/>
            <person name="Hibbett D.S."/>
            <person name="Martin F."/>
            <person name="Nordberg H.P."/>
            <person name="Cantor M.N."/>
            <person name="Hua S.X."/>
        </authorList>
    </citation>
    <scope>NUCLEOTIDE SEQUENCE [LARGE SCALE GENOMIC DNA]</scope>
    <source>
        <strain evidence="2 3">MAFF 305830</strain>
    </source>
</reference>
<reference evidence="3" key="2">
    <citation type="submission" date="2015-01" db="EMBL/GenBank/DDBJ databases">
        <title>Evolutionary Origins and Diversification of the Mycorrhizal Mutualists.</title>
        <authorList>
            <consortium name="DOE Joint Genome Institute"/>
            <consortium name="Mycorrhizal Genomics Consortium"/>
            <person name="Kohler A."/>
            <person name="Kuo A."/>
            <person name="Nagy L.G."/>
            <person name="Floudas D."/>
            <person name="Copeland A."/>
            <person name="Barry K.W."/>
            <person name="Cichocki N."/>
            <person name="Veneault-Fourrey C."/>
            <person name="LaButti K."/>
            <person name="Lindquist E.A."/>
            <person name="Lipzen A."/>
            <person name="Lundell T."/>
            <person name="Morin E."/>
            <person name="Murat C."/>
            <person name="Riley R."/>
            <person name="Ohm R."/>
            <person name="Sun H."/>
            <person name="Tunlid A."/>
            <person name="Henrissat B."/>
            <person name="Grigoriev I.V."/>
            <person name="Hibbett D.S."/>
            <person name="Martin F."/>
        </authorList>
    </citation>
    <scope>NUCLEOTIDE SEQUENCE [LARGE SCALE GENOMIC DNA]</scope>
    <source>
        <strain evidence="3">MAFF 305830</strain>
    </source>
</reference>
<dbReference type="STRING" id="933852.A0A0C2XFC0"/>
<accession>A0A0C2XFC0</accession>